<protein>
    <submittedName>
        <fullName evidence="1">Growth_factor receptor cysteine-rich domain superfamily</fullName>
    </submittedName>
</protein>
<reference evidence="1 2" key="1">
    <citation type="submission" date="2024-07" db="EMBL/GenBank/DDBJ databases">
        <authorList>
            <person name="Akdeniz Z."/>
        </authorList>
    </citation>
    <scope>NUCLEOTIDE SEQUENCE [LARGE SCALE GENOMIC DNA]</scope>
</reference>
<comment type="caution">
    <text evidence="1">The sequence shown here is derived from an EMBL/GenBank/DDBJ whole genome shotgun (WGS) entry which is preliminary data.</text>
</comment>
<proteinExistence type="predicted"/>
<evidence type="ECO:0000313" key="1">
    <source>
        <dbReference type="EMBL" id="CAL5987167.1"/>
    </source>
</evidence>
<accession>A0ABP1H686</accession>
<keyword evidence="1" id="KW-0675">Receptor</keyword>
<gene>
    <name evidence="1" type="ORF">HINF_LOCUS9757</name>
</gene>
<evidence type="ECO:0000313" key="2">
    <source>
        <dbReference type="Proteomes" id="UP001642409"/>
    </source>
</evidence>
<sequence length="827" mass="92003">MNINKKLRIENSIIQYRFQSEQSSGLVHLIEDTINECIMTNTNILGYEMWNNGGYLIYKLLVPLVLSTSQVQICSSQTDVVINQYNLINSGASQIQCTNICGSGEYYVYGLCLSNLTNGVLQINQTIVCVIPFEYNQNYCVCQNGYILNLSYCVPIVQQLTNLDDQIHNNVSLLNVQLDAQKSYLENSLIGNFTTMDSNLIRNTSYILSEMINRYNQLDQNLLDNTSKLDIRINDNISLVANRLENYFSISEHNLKQNTSYLEQQINYTEQRLDNQLLQNATNLNTKFTLITNNIISNISSVNNTLTSTTQLLRSDLIASNNSLNNLYTLEAAHILNLQNQVNVANGNIYNINNTATVLRNDLQTVNSTITGITNSLRTDLTSTQSILSTFKNDAITNNTNQQTDIDRIYANITLMKLVDVGLRNDLTNVNNNLLGITVSLKTDISSVNSTLLNLKSETALNHSNQQTTINGLQSTISSINSFNTQIRTDLTTVNQSLTSTTNQLIVDLTNLDTSYDVYVASTNNILNTHDIQITRLNSNVTGIISAAALLRTDLTSVNSTLIGITGGLRTDLTATNGVLHQLRTDTQLNHSTQNVAISGVQSSVTSLTSSLNTLRSDLTTVNSSLSTSLSSISSSVSSLQSQYSSFVSQTNANASAQQNLISFALNNDSVIQYTAIENRNHLNTVIYDLKTETDKIQPTLSQLNIQPLKLQIQQNHSTQQFQIAQNIIDVNSINLTDIKNQLTLIKTQINNDINTETTQRINGDHQNQAKLDNIRTQDIQDDLLLTQLILTMKKIKCDVITDVFCSSGRTWQWNAATETCECTLLK</sequence>
<organism evidence="1 2">
    <name type="scientific">Hexamita inflata</name>
    <dbReference type="NCBI Taxonomy" id="28002"/>
    <lineage>
        <taxon>Eukaryota</taxon>
        <taxon>Metamonada</taxon>
        <taxon>Diplomonadida</taxon>
        <taxon>Hexamitidae</taxon>
        <taxon>Hexamitinae</taxon>
        <taxon>Hexamita</taxon>
    </lineage>
</organism>
<name>A0ABP1H686_9EUKA</name>
<dbReference type="Proteomes" id="UP001642409">
    <property type="component" value="Unassembled WGS sequence"/>
</dbReference>
<dbReference type="SUPFAM" id="SSF57184">
    <property type="entry name" value="Growth factor receptor domain"/>
    <property type="match status" value="1"/>
</dbReference>
<dbReference type="InterPro" id="IPR009030">
    <property type="entry name" value="Growth_fac_rcpt_cys_sf"/>
</dbReference>
<dbReference type="EMBL" id="CAXDID020000021">
    <property type="protein sequence ID" value="CAL5987167.1"/>
    <property type="molecule type" value="Genomic_DNA"/>
</dbReference>
<keyword evidence="2" id="KW-1185">Reference proteome</keyword>